<evidence type="ECO:0000313" key="5">
    <source>
        <dbReference type="Ensembl" id="ENSOSIP00000003027.1"/>
    </source>
</evidence>
<keyword evidence="2" id="KW-0489">Methyltransferase</keyword>
<dbReference type="AlphaFoldDB" id="A0A8C7WTA3"/>
<protein>
    <submittedName>
        <fullName evidence="5">Uncharacterized protein</fullName>
    </submittedName>
</protein>
<accession>A0A8C7WTA3</accession>
<evidence type="ECO:0000256" key="4">
    <source>
        <dbReference type="ARBA" id="ARBA00022691"/>
    </source>
</evidence>
<name>A0A8C7WTA3_9TELE</name>
<sequence>MDVSSWLVMSEDETSFYSNAEGYWRDVPPTVDGMLGGYGNPSPASGWSTHRSVKGHISVLDFQIPEHHWIPN</sequence>
<dbReference type="GO" id="GO:0008276">
    <property type="term" value="F:protein methyltransferase activity"/>
    <property type="evidence" value="ECO:0007669"/>
    <property type="project" value="UniProtKB-ARBA"/>
</dbReference>
<dbReference type="InterPro" id="IPR029063">
    <property type="entry name" value="SAM-dependent_MTases_sf"/>
</dbReference>
<reference evidence="5" key="2">
    <citation type="submission" date="2025-09" db="UniProtKB">
        <authorList>
            <consortium name="Ensembl"/>
        </authorList>
    </citation>
    <scope>IDENTIFICATION</scope>
</reference>
<keyword evidence="3" id="KW-0808">Transferase</keyword>
<evidence type="ECO:0000256" key="3">
    <source>
        <dbReference type="ARBA" id="ARBA00022679"/>
    </source>
</evidence>
<keyword evidence="4" id="KW-0949">S-adenosyl-L-methionine</keyword>
<evidence type="ECO:0000313" key="6">
    <source>
        <dbReference type="Proteomes" id="UP000694383"/>
    </source>
</evidence>
<organism evidence="5 6">
    <name type="scientific">Oryzias sinensis</name>
    <name type="common">Chinese medaka</name>
    <dbReference type="NCBI Taxonomy" id="183150"/>
    <lineage>
        <taxon>Eukaryota</taxon>
        <taxon>Metazoa</taxon>
        <taxon>Chordata</taxon>
        <taxon>Craniata</taxon>
        <taxon>Vertebrata</taxon>
        <taxon>Euteleostomi</taxon>
        <taxon>Actinopterygii</taxon>
        <taxon>Neopterygii</taxon>
        <taxon>Teleostei</taxon>
        <taxon>Neoteleostei</taxon>
        <taxon>Acanthomorphata</taxon>
        <taxon>Ovalentaria</taxon>
        <taxon>Atherinomorphae</taxon>
        <taxon>Beloniformes</taxon>
        <taxon>Adrianichthyidae</taxon>
        <taxon>Oryziinae</taxon>
        <taxon>Oryzias</taxon>
    </lineage>
</organism>
<reference evidence="5" key="1">
    <citation type="submission" date="2025-08" db="UniProtKB">
        <authorList>
            <consortium name="Ensembl"/>
        </authorList>
    </citation>
    <scope>IDENTIFICATION</scope>
</reference>
<keyword evidence="6" id="KW-1185">Reference proteome</keyword>
<dbReference type="Proteomes" id="UP000694383">
    <property type="component" value="Unplaced"/>
</dbReference>
<dbReference type="Gene3D" id="3.40.50.150">
    <property type="entry name" value="Vaccinia Virus protein VP39"/>
    <property type="match status" value="1"/>
</dbReference>
<dbReference type="Ensembl" id="ENSOSIT00000003257.1">
    <property type="protein sequence ID" value="ENSOSIP00000003027.1"/>
    <property type="gene ID" value="ENSOSIG00000001952.1"/>
</dbReference>
<comment type="similarity">
    <text evidence="1">Belongs to the methyltransferase superfamily. NTM1 family.</text>
</comment>
<dbReference type="Pfam" id="PF05891">
    <property type="entry name" value="Methyltransf_PK"/>
    <property type="match status" value="1"/>
</dbReference>
<dbReference type="GO" id="GO:0032259">
    <property type="term" value="P:methylation"/>
    <property type="evidence" value="ECO:0007669"/>
    <property type="project" value="UniProtKB-KW"/>
</dbReference>
<proteinExistence type="inferred from homology"/>
<dbReference type="InterPro" id="IPR008576">
    <property type="entry name" value="MeTrfase_NTM1"/>
</dbReference>
<evidence type="ECO:0000256" key="1">
    <source>
        <dbReference type="ARBA" id="ARBA00009059"/>
    </source>
</evidence>
<evidence type="ECO:0000256" key="2">
    <source>
        <dbReference type="ARBA" id="ARBA00022603"/>
    </source>
</evidence>